<dbReference type="Gene3D" id="1.20.1250.20">
    <property type="entry name" value="MFS general substrate transporter like domains"/>
    <property type="match status" value="2"/>
</dbReference>
<feature type="transmembrane region" description="Helical" evidence="9">
    <location>
        <begin position="29"/>
        <end position="53"/>
    </location>
</feature>
<evidence type="ECO:0000259" key="10">
    <source>
        <dbReference type="PROSITE" id="PS50850"/>
    </source>
</evidence>
<dbReference type="Pfam" id="PF07690">
    <property type="entry name" value="MFS_1"/>
    <property type="match status" value="1"/>
</dbReference>
<reference evidence="11 12" key="1">
    <citation type="submission" date="2024-03" db="EMBL/GenBank/DDBJ databases">
        <title>Reference genomes for the five species model microbial community.</title>
        <authorList>
            <person name="Padfield D."/>
        </authorList>
    </citation>
    <scope>NUCLEOTIDE SEQUENCE [LARGE SCALE GENOMIC DNA]</scope>
    <source>
        <strain evidence="11 12">AB1</strain>
    </source>
</reference>
<feature type="transmembrane region" description="Helical" evidence="9">
    <location>
        <begin position="95"/>
        <end position="113"/>
    </location>
</feature>
<evidence type="ECO:0000256" key="9">
    <source>
        <dbReference type="SAM" id="Phobius"/>
    </source>
</evidence>
<evidence type="ECO:0000256" key="4">
    <source>
        <dbReference type="ARBA" id="ARBA00022475"/>
    </source>
</evidence>
<keyword evidence="4" id="KW-1003">Cell membrane</keyword>
<feature type="transmembrane region" description="Helical" evidence="9">
    <location>
        <begin position="384"/>
        <end position="403"/>
    </location>
</feature>
<dbReference type="PROSITE" id="PS00217">
    <property type="entry name" value="SUGAR_TRANSPORT_2"/>
    <property type="match status" value="1"/>
</dbReference>
<keyword evidence="12" id="KW-1185">Reference proteome</keyword>
<dbReference type="PROSITE" id="PS50850">
    <property type="entry name" value="MFS"/>
    <property type="match status" value="1"/>
</dbReference>
<keyword evidence="5 9" id="KW-0812">Transmembrane</keyword>
<accession>A0ABZ2S0A1</accession>
<proteinExistence type="inferred from homology"/>
<evidence type="ECO:0000256" key="3">
    <source>
        <dbReference type="ARBA" id="ARBA00022448"/>
    </source>
</evidence>
<keyword evidence="7 9" id="KW-1133">Transmembrane helix</keyword>
<dbReference type="PANTHER" id="PTHR43528">
    <property type="entry name" value="ALPHA-KETOGLUTARATE PERMEASE"/>
    <property type="match status" value="1"/>
</dbReference>
<feature type="transmembrane region" description="Helical" evidence="9">
    <location>
        <begin position="351"/>
        <end position="372"/>
    </location>
</feature>
<dbReference type="EMBL" id="CP148753">
    <property type="protein sequence ID" value="WXR74336.1"/>
    <property type="molecule type" value="Genomic_DNA"/>
</dbReference>
<keyword evidence="8 9" id="KW-0472">Membrane</keyword>
<comment type="similarity">
    <text evidence="2">Belongs to the major facilitator superfamily. Metabolite:H+ Symporter (MHS) family (TC 2.A.1.6) family.</text>
</comment>
<dbReference type="PROSITE" id="PS00216">
    <property type="entry name" value="SUGAR_TRANSPORT_1"/>
    <property type="match status" value="1"/>
</dbReference>
<evidence type="ECO:0000256" key="6">
    <source>
        <dbReference type="ARBA" id="ARBA00022847"/>
    </source>
</evidence>
<dbReference type="Proteomes" id="UP001456224">
    <property type="component" value="Chromosome"/>
</dbReference>
<feature type="transmembrane region" description="Helical" evidence="9">
    <location>
        <begin position="415"/>
        <end position="432"/>
    </location>
</feature>
<organism evidence="11 12">
    <name type="scientific">Achromobacter veterisilvae</name>
    <dbReference type="NCBI Taxonomy" id="2069367"/>
    <lineage>
        <taxon>Bacteria</taxon>
        <taxon>Pseudomonadati</taxon>
        <taxon>Pseudomonadota</taxon>
        <taxon>Betaproteobacteria</taxon>
        <taxon>Burkholderiales</taxon>
        <taxon>Alcaligenaceae</taxon>
        <taxon>Achromobacter</taxon>
    </lineage>
</organism>
<gene>
    <name evidence="11" type="ORF">WHX56_02265</name>
</gene>
<dbReference type="PANTHER" id="PTHR43528:SF1">
    <property type="entry name" value="ALPHA-KETOGLUTARATE PERMEASE"/>
    <property type="match status" value="1"/>
</dbReference>
<protein>
    <submittedName>
        <fullName evidence="11">MFS transporter</fullName>
    </submittedName>
</protein>
<keyword evidence="3" id="KW-0813">Transport</keyword>
<feature type="transmembrane region" description="Helical" evidence="9">
    <location>
        <begin position="286"/>
        <end position="307"/>
    </location>
</feature>
<sequence>MSIAIAAAPGRQDLHTPAMRRRVIAGTTIGNALEFFDFTVFTFLMLVIGPLFFPAASGYGQLLLTTATFGVGFLMRPVGGMLIGSYADRHGRRAAMTLTLWLMGLGCALIAAAPTHAQMGAAGPVLMVLARLVQGFAAGGEVGASTTLLVEHAPPEKRGFYSSWQFGSQSLGVMLGALTVALLTAALTREQMQAWGWRVPFVIGILTVPVGAYIRRNLEETLEQPSRASAAQPAASAGHQPLRRVFAEHKALVVKGILLVIGGMVCAQIIGFYMPAYANKELGLPATSTLSASVVLGAIGFLIAPFVGMLADRVGRKKVIFWSRAATVCALLPCFQWLVSAPSTGRLMTVIALLAVLLALQTAPVITMLPELFPKAVRTTGMSVVYGLGISVFGGFAQFFVTWLLHVTGNPMAPAWYLMVTVTLSTVVLFWIRDRTGHEIDTREA</sequence>
<dbReference type="InterPro" id="IPR005829">
    <property type="entry name" value="Sugar_transporter_CS"/>
</dbReference>
<dbReference type="SUPFAM" id="SSF103473">
    <property type="entry name" value="MFS general substrate transporter"/>
    <property type="match status" value="1"/>
</dbReference>
<evidence type="ECO:0000313" key="11">
    <source>
        <dbReference type="EMBL" id="WXR74336.1"/>
    </source>
</evidence>
<keyword evidence="6" id="KW-0769">Symport</keyword>
<feature type="transmembrane region" description="Helical" evidence="9">
    <location>
        <begin position="59"/>
        <end position="83"/>
    </location>
</feature>
<dbReference type="InterPro" id="IPR051084">
    <property type="entry name" value="H+-coupled_symporters"/>
</dbReference>
<dbReference type="RefSeq" id="WP_287755895.1">
    <property type="nucleotide sequence ID" value="NZ_CP148753.1"/>
</dbReference>
<evidence type="ECO:0000256" key="1">
    <source>
        <dbReference type="ARBA" id="ARBA00004651"/>
    </source>
</evidence>
<evidence type="ECO:0000313" key="12">
    <source>
        <dbReference type="Proteomes" id="UP001456224"/>
    </source>
</evidence>
<name>A0ABZ2S0A1_9BURK</name>
<dbReference type="InterPro" id="IPR036259">
    <property type="entry name" value="MFS_trans_sf"/>
</dbReference>
<feature type="transmembrane region" description="Helical" evidence="9">
    <location>
        <begin position="319"/>
        <end position="339"/>
    </location>
</feature>
<feature type="domain" description="Major facilitator superfamily (MFS) profile" evidence="10">
    <location>
        <begin position="23"/>
        <end position="437"/>
    </location>
</feature>
<evidence type="ECO:0000256" key="5">
    <source>
        <dbReference type="ARBA" id="ARBA00022692"/>
    </source>
</evidence>
<feature type="transmembrane region" description="Helical" evidence="9">
    <location>
        <begin position="252"/>
        <end position="274"/>
    </location>
</feature>
<evidence type="ECO:0000256" key="8">
    <source>
        <dbReference type="ARBA" id="ARBA00023136"/>
    </source>
</evidence>
<dbReference type="InterPro" id="IPR020846">
    <property type="entry name" value="MFS_dom"/>
</dbReference>
<evidence type="ECO:0000256" key="2">
    <source>
        <dbReference type="ARBA" id="ARBA00008240"/>
    </source>
</evidence>
<evidence type="ECO:0000256" key="7">
    <source>
        <dbReference type="ARBA" id="ARBA00022989"/>
    </source>
</evidence>
<comment type="subcellular location">
    <subcellularLocation>
        <location evidence="1">Cell membrane</location>
        <topology evidence="1">Multi-pass membrane protein</topology>
    </subcellularLocation>
</comment>
<feature type="transmembrane region" description="Helical" evidence="9">
    <location>
        <begin position="171"/>
        <end position="189"/>
    </location>
</feature>
<dbReference type="InterPro" id="IPR011701">
    <property type="entry name" value="MFS"/>
</dbReference>